<dbReference type="GO" id="GO:0019557">
    <property type="term" value="P:L-histidine catabolic process to glutamate and formate"/>
    <property type="evidence" value="ECO:0007669"/>
    <property type="project" value="UniProtKB-UniPathway"/>
</dbReference>
<protein>
    <recommendedName>
        <fullName evidence="5">Formimidoylglutamase</fullName>
        <ecNumber evidence="5">3.5.3.8</ecNumber>
    </recommendedName>
    <alternativeName>
        <fullName evidence="5">Formiminoglutamase</fullName>
    </alternativeName>
    <alternativeName>
        <fullName evidence="5">Formiminoglutamate hydrolase</fullName>
    </alternativeName>
</protein>
<feature type="region of interest" description="Disordered" evidence="8">
    <location>
        <begin position="148"/>
        <end position="176"/>
    </location>
</feature>
<feature type="binding site" evidence="5">
    <location>
        <position position="188"/>
    </location>
    <ligand>
        <name>Mn(2+)</name>
        <dbReference type="ChEBI" id="CHEBI:29035"/>
        <label>2</label>
    </ligand>
</feature>
<dbReference type="Pfam" id="PF00491">
    <property type="entry name" value="Arginase"/>
    <property type="match status" value="1"/>
</dbReference>
<comment type="function">
    <text evidence="5">Catalyzes the conversion of N-formimidoyl-L-glutamate to L-glutamate and formamide.</text>
</comment>
<comment type="pathway">
    <text evidence="5">Amino-acid degradation; L-histidine degradation into L-glutamate; L-glutamate from N-formimidoyl-L-glutamate (hydrolase route): step 1/1.</text>
</comment>
<evidence type="ECO:0000256" key="8">
    <source>
        <dbReference type="SAM" id="MobiDB-lite"/>
    </source>
</evidence>
<dbReference type="eggNOG" id="COG0010">
    <property type="taxonomic scope" value="Bacteria"/>
</dbReference>
<dbReference type="PANTHER" id="PTHR11358:SF35">
    <property type="entry name" value="FORMIMIDOYLGLUTAMASE"/>
    <property type="match status" value="1"/>
</dbReference>
<dbReference type="Gene3D" id="3.40.800.10">
    <property type="entry name" value="Ureohydrolase domain"/>
    <property type="match status" value="1"/>
</dbReference>
<dbReference type="GO" id="GO:0033389">
    <property type="term" value="P:putrescine biosynthetic process from arginine, via agmatine"/>
    <property type="evidence" value="ECO:0007669"/>
    <property type="project" value="TreeGrafter"/>
</dbReference>
<keyword evidence="10" id="KW-1185">Reference proteome</keyword>
<dbReference type="InterPro" id="IPR020855">
    <property type="entry name" value="Ureohydrolase_Mn_BS"/>
</dbReference>
<dbReference type="InterPro" id="IPR023696">
    <property type="entry name" value="Ureohydrolase_dom_sf"/>
</dbReference>
<dbReference type="OrthoDB" id="9789727at2"/>
<dbReference type="HOGENOM" id="CLU_039478_2_0_11"/>
<comment type="catalytic activity">
    <reaction evidence="5">
        <text>N-formimidoyl-L-glutamate + H2O = formamide + L-glutamate</text>
        <dbReference type="Rhea" id="RHEA:22492"/>
        <dbReference type="ChEBI" id="CHEBI:15377"/>
        <dbReference type="ChEBI" id="CHEBI:16397"/>
        <dbReference type="ChEBI" id="CHEBI:29985"/>
        <dbReference type="ChEBI" id="CHEBI:58928"/>
        <dbReference type="EC" id="3.5.3.8"/>
    </reaction>
</comment>
<dbReference type="PROSITE" id="PS01053">
    <property type="entry name" value="ARGINASE_1"/>
    <property type="match status" value="1"/>
</dbReference>
<dbReference type="GO" id="GO:0050415">
    <property type="term" value="F:formimidoylglutamase activity"/>
    <property type="evidence" value="ECO:0007669"/>
    <property type="project" value="UniProtKB-UniRule"/>
</dbReference>
<feature type="binding site" evidence="5">
    <location>
        <position position="186"/>
    </location>
    <ligand>
        <name>Mn(2+)</name>
        <dbReference type="ChEBI" id="CHEBI:29035"/>
        <label>1</label>
    </ligand>
</feature>
<dbReference type="HAMAP" id="MF_00737">
    <property type="entry name" value="Formimidoylglutam"/>
    <property type="match status" value="1"/>
</dbReference>
<feature type="binding site" evidence="5">
    <location>
        <position position="190"/>
    </location>
    <ligand>
        <name>Mn(2+)</name>
        <dbReference type="ChEBI" id="CHEBI:29035"/>
        <label>1</label>
    </ligand>
</feature>
<dbReference type="AlphaFoldDB" id="F8E3E1"/>
<dbReference type="GO" id="GO:0008783">
    <property type="term" value="F:agmatinase activity"/>
    <property type="evidence" value="ECO:0007669"/>
    <property type="project" value="TreeGrafter"/>
</dbReference>
<dbReference type="Proteomes" id="UP000000492">
    <property type="component" value="Chromosome"/>
</dbReference>
<feature type="binding site" evidence="5">
    <location>
        <position position="274"/>
    </location>
    <ligand>
        <name>Mn(2+)</name>
        <dbReference type="ChEBI" id="CHEBI:29035"/>
        <label>1</label>
    </ligand>
</feature>
<reference evidence="9 10" key="1">
    <citation type="journal article" date="2012" name="BMC Genomics">
        <title>Complete genome sequence, lifestyle, and multi-drug resistance of the human pathogen Corynebacterium resistens DSM 45100 isolated from blood samples of a leukemia patient.</title>
        <authorList>
            <person name="Schroder J."/>
            <person name="Maus I."/>
            <person name="Meyer K."/>
            <person name="Wordemann S."/>
            <person name="Blom J."/>
            <person name="Jaenicke S."/>
            <person name="Schneider J."/>
            <person name="Trost E."/>
            <person name="Tauch A."/>
        </authorList>
    </citation>
    <scope>NUCLEOTIDE SEQUENCE [LARGE SCALE GENOMIC DNA]</scope>
    <source>
        <strain evidence="10">DSM 45100 / JCM 12819 / CCUG 50093 / GTC 2026 / SICGH 158</strain>
    </source>
</reference>
<sequence length="351" mass="36929">MNTVDELPLFSEPGEWKGRVDGPGPEHARWNSVITSAADDTHDAVALLGYASDEGVLRNSGRQGAAAGPEAIRGVLGSLAIHDDHPRVDAGTVCTQGDDLEGSQEELSQRVQQLIAKNNLVVVLGGGHETSFATHRGLHRALHSKGLETGSAHDEQSSIEQSTFEQGSESAGATDEVGSTGIVNLDAHFDLRSAEKPTSGTPFLQIAELVGDKFDYHVWGISKPNNTKVLFDTADRLGARVVLDEELLAMTPQQVANLATATCHEHEHIHLSIDLDVLPANEAPGVSAPAGLGVPLSHIRAAAKAIAATGKVRLVDVVELNPSVDVDNRTARVAARLIDDIVAAAIAAKAN</sequence>
<evidence type="ECO:0000256" key="2">
    <source>
        <dbReference type="ARBA" id="ARBA00022801"/>
    </source>
</evidence>
<gene>
    <name evidence="5 9" type="primary">hutG</name>
    <name evidence="9" type="ordered locus">CRES_2114</name>
</gene>
<dbReference type="CDD" id="cd09988">
    <property type="entry name" value="Formimidoylglutamase"/>
    <property type="match status" value="1"/>
</dbReference>
<dbReference type="GO" id="GO:0030145">
    <property type="term" value="F:manganese ion binding"/>
    <property type="evidence" value="ECO:0007669"/>
    <property type="project" value="UniProtKB-UniRule"/>
</dbReference>
<dbReference type="InterPro" id="IPR006035">
    <property type="entry name" value="Ureohydrolase"/>
</dbReference>
<dbReference type="PRINTS" id="PR00116">
    <property type="entry name" value="ARGINASE"/>
</dbReference>
<dbReference type="GO" id="GO:0019556">
    <property type="term" value="P:L-histidine catabolic process to glutamate and formamide"/>
    <property type="evidence" value="ECO:0007669"/>
    <property type="project" value="UniProtKB-UniPathway"/>
</dbReference>
<keyword evidence="4 5" id="KW-0464">Manganese</keyword>
<evidence type="ECO:0000313" key="10">
    <source>
        <dbReference type="Proteomes" id="UP000000492"/>
    </source>
</evidence>
<proteinExistence type="inferred from homology"/>
<keyword evidence="1 5" id="KW-0479">Metal-binding</keyword>
<name>F8E3E1_CORRG</name>
<feature type="binding site" evidence="5">
    <location>
        <position position="128"/>
    </location>
    <ligand>
        <name>Mn(2+)</name>
        <dbReference type="ChEBI" id="CHEBI:29035"/>
        <label>1</label>
    </ligand>
</feature>
<feature type="compositionally biased region" description="Polar residues" evidence="8">
    <location>
        <begin position="158"/>
        <end position="171"/>
    </location>
</feature>
<dbReference type="EC" id="3.5.3.8" evidence="5"/>
<dbReference type="KEGG" id="crd:CRES_2114"/>
<evidence type="ECO:0000256" key="4">
    <source>
        <dbReference type="ARBA" id="ARBA00023211"/>
    </source>
</evidence>
<accession>F8E3E1</accession>
<feature type="binding site" evidence="5">
    <location>
        <position position="274"/>
    </location>
    <ligand>
        <name>Mn(2+)</name>
        <dbReference type="ChEBI" id="CHEBI:29035"/>
        <label>2</label>
    </ligand>
</feature>
<comment type="similarity">
    <text evidence="5 6 7">Belongs to the arginase family.</text>
</comment>
<dbReference type="SUPFAM" id="SSF52768">
    <property type="entry name" value="Arginase/deacetylase"/>
    <property type="match status" value="1"/>
</dbReference>
<evidence type="ECO:0000256" key="1">
    <source>
        <dbReference type="ARBA" id="ARBA00022723"/>
    </source>
</evidence>
<evidence type="ECO:0000256" key="7">
    <source>
        <dbReference type="RuleBase" id="RU003684"/>
    </source>
</evidence>
<feature type="binding site" evidence="5">
    <location>
        <position position="186"/>
    </location>
    <ligand>
        <name>Mn(2+)</name>
        <dbReference type="ChEBI" id="CHEBI:29035"/>
        <label>2</label>
    </ligand>
</feature>
<dbReference type="EMBL" id="CP002857">
    <property type="protein sequence ID" value="AEI10467.1"/>
    <property type="molecule type" value="Genomic_DNA"/>
</dbReference>
<dbReference type="PIRSF" id="PIRSF036979">
    <property type="entry name" value="Arginase"/>
    <property type="match status" value="1"/>
</dbReference>
<organism evidence="9 10">
    <name type="scientific">Corynebacterium resistens (strain DSM 45100 / JCM 12819 / GTC 2026 / SICGH 158)</name>
    <dbReference type="NCBI Taxonomy" id="662755"/>
    <lineage>
        <taxon>Bacteria</taxon>
        <taxon>Bacillati</taxon>
        <taxon>Actinomycetota</taxon>
        <taxon>Actinomycetes</taxon>
        <taxon>Mycobacteriales</taxon>
        <taxon>Corynebacteriaceae</taxon>
        <taxon>Corynebacterium</taxon>
    </lineage>
</organism>
<evidence type="ECO:0000256" key="5">
    <source>
        <dbReference type="HAMAP-Rule" id="MF_00737"/>
    </source>
</evidence>
<keyword evidence="3 5" id="KW-0369">Histidine metabolism</keyword>
<feature type="binding site" evidence="5">
    <location>
        <position position="276"/>
    </location>
    <ligand>
        <name>Mn(2+)</name>
        <dbReference type="ChEBI" id="CHEBI:29035"/>
        <label>2</label>
    </ligand>
</feature>
<evidence type="ECO:0000256" key="6">
    <source>
        <dbReference type="PROSITE-ProRule" id="PRU00742"/>
    </source>
</evidence>
<dbReference type="STRING" id="662755.CRES_2114"/>
<dbReference type="UniPathway" id="UPA00379">
    <property type="reaction ID" value="UER00552"/>
</dbReference>
<evidence type="ECO:0000256" key="3">
    <source>
        <dbReference type="ARBA" id="ARBA00022808"/>
    </source>
</evidence>
<dbReference type="PROSITE" id="PS51409">
    <property type="entry name" value="ARGINASE_2"/>
    <property type="match status" value="1"/>
</dbReference>
<dbReference type="PANTHER" id="PTHR11358">
    <property type="entry name" value="ARGINASE/AGMATINASE"/>
    <property type="match status" value="1"/>
</dbReference>
<dbReference type="InterPro" id="IPR005923">
    <property type="entry name" value="HutG"/>
</dbReference>
<dbReference type="RefSeq" id="WP_013889446.1">
    <property type="nucleotide sequence ID" value="NC_015673.1"/>
</dbReference>
<keyword evidence="2 5" id="KW-0378">Hydrolase</keyword>
<comment type="cofactor">
    <cofactor evidence="5">
        <name>Mn(2+)</name>
        <dbReference type="ChEBI" id="CHEBI:29035"/>
    </cofactor>
    <text evidence="5">Binds 2 manganese ions per subunit.</text>
</comment>
<evidence type="ECO:0000313" key="9">
    <source>
        <dbReference type="EMBL" id="AEI10467.1"/>
    </source>
</evidence>